<dbReference type="GO" id="GO:0046872">
    <property type="term" value="F:metal ion binding"/>
    <property type="evidence" value="ECO:0007669"/>
    <property type="project" value="UniProtKB-KW"/>
</dbReference>
<dbReference type="NCBIfam" id="TIGR02191">
    <property type="entry name" value="RNaseIII"/>
    <property type="match status" value="1"/>
</dbReference>
<dbReference type="PROSITE" id="PS50137">
    <property type="entry name" value="DS_RBD"/>
    <property type="match status" value="1"/>
</dbReference>
<keyword evidence="9" id="KW-0699">rRNA-binding</keyword>
<proteinExistence type="inferred from homology"/>
<dbReference type="InterPro" id="IPR014720">
    <property type="entry name" value="dsRBD_dom"/>
</dbReference>
<keyword evidence="7 9" id="KW-0378">Hydrolase</keyword>
<comment type="caution">
    <text evidence="13">The sequence shown here is derived from an EMBL/GenBank/DDBJ whole genome shotgun (WGS) entry which is preliminary data.</text>
</comment>
<dbReference type="Gene3D" id="3.30.160.20">
    <property type="match status" value="1"/>
</dbReference>
<keyword evidence="4 9" id="KW-0507">mRNA processing</keyword>
<evidence type="ECO:0000256" key="1">
    <source>
        <dbReference type="ARBA" id="ARBA00000109"/>
    </source>
</evidence>
<reference evidence="13 14" key="1">
    <citation type="journal article" date="2017" name="Int. J. Syst. Evol. Microbiol.">
        <title>Marinicauda algicola sp. nov., isolated from a marine red alga Rhodosorus marinus.</title>
        <authorList>
            <person name="Jeong S.E."/>
            <person name="Jeon S.H."/>
            <person name="Chun B.H."/>
            <person name="Kim D.W."/>
            <person name="Jeon C.O."/>
        </authorList>
    </citation>
    <scope>NUCLEOTIDE SEQUENCE [LARGE SCALE GENOMIC DNA]</scope>
    <source>
        <strain evidence="13 14">JCM 31718</strain>
    </source>
</reference>
<evidence type="ECO:0000256" key="4">
    <source>
        <dbReference type="ARBA" id="ARBA00022664"/>
    </source>
</evidence>
<dbReference type="PANTHER" id="PTHR11207">
    <property type="entry name" value="RIBONUCLEASE III"/>
    <property type="match status" value="1"/>
</dbReference>
<dbReference type="PROSITE" id="PS00517">
    <property type="entry name" value="RNASE_3_1"/>
    <property type="match status" value="1"/>
</dbReference>
<dbReference type="GO" id="GO:0010468">
    <property type="term" value="P:regulation of gene expression"/>
    <property type="evidence" value="ECO:0007669"/>
    <property type="project" value="TreeGrafter"/>
</dbReference>
<comment type="function">
    <text evidence="9">Digests double-stranded RNA. Involved in the processing of primary rRNA transcript to yield the immediate precursors to the large and small rRNAs (23S and 16S). Processes some mRNAs, and tRNAs when they are encoded in the rRNA operon. Processes pre-crRNA and tracrRNA of type II CRISPR loci if present in the organism.</text>
</comment>
<dbReference type="SMART" id="SM00535">
    <property type="entry name" value="RIBOc"/>
    <property type="match status" value="1"/>
</dbReference>
<feature type="binding site" evidence="9">
    <location>
        <position position="118"/>
    </location>
    <ligand>
        <name>Mg(2+)</name>
        <dbReference type="ChEBI" id="CHEBI:18420"/>
    </ligand>
</feature>
<evidence type="ECO:0000256" key="5">
    <source>
        <dbReference type="ARBA" id="ARBA00022722"/>
    </source>
</evidence>
<dbReference type="SMART" id="SM00358">
    <property type="entry name" value="DSRM"/>
    <property type="match status" value="1"/>
</dbReference>
<evidence type="ECO:0000256" key="6">
    <source>
        <dbReference type="ARBA" id="ARBA00022759"/>
    </source>
</evidence>
<evidence type="ECO:0000256" key="7">
    <source>
        <dbReference type="ARBA" id="ARBA00022801"/>
    </source>
</evidence>
<dbReference type="GO" id="GO:0005737">
    <property type="term" value="C:cytoplasm"/>
    <property type="evidence" value="ECO:0007669"/>
    <property type="project" value="UniProtKB-SubCell"/>
</dbReference>
<dbReference type="HAMAP" id="MF_00104">
    <property type="entry name" value="RNase_III"/>
    <property type="match status" value="1"/>
</dbReference>
<dbReference type="Pfam" id="PF14622">
    <property type="entry name" value="Ribonucleas_3_3"/>
    <property type="match status" value="1"/>
</dbReference>
<dbReference type="GO" id="GO:0003725">
    <property type="term" value="F:double-stranded RNA binding"/>
    <property type="evidence" value="ECO:0007669"/>
    <property type="project" value="TreeGrafter"/>
</dbReference>
<keyword evidence="6 9" id="KW-0255">Endonuclease</keyword>
<dbReference type="GO" id="GO:0006397">
    <property type="term" value="P:mRNA processing"/>
    <property type="evidence" value="ECO:0007669"/>
    <property type="project" value="UniProtKB-UniRule"/>
</dbReference>
<dbReference type="OrthoDB" id="9805026at2"/>
<sequence>MTTRLDRFQERIGYRFADLALLERALTHASYGDGRRRATSNERLEFLGDRVLGLLAAERLFAAFEGLDEGGLAHRLNALVNKEACARAAQRCGLGAALQLSPAEERLGGREKTSILGDACEAVIGALYLDGGVEAAGDFFEAFWGEDLADMIHRPKDPKSRLQEWAARLGRPAPVYETLGRSGPDHRPVFTVEVAVDGIGSAQAQGRSKQEAQRAAARALLERENADER</sequence>
<evidence type="ECO:0000313" key="13">
    <source>
        <dbReference type="EMBL" id="TGY87462.1"/>
    </source>
</evidence>
<dbReference type="SUPFAM" id="SSF69065">
    <property type="entry name" value="RNase III domain-like"/>
    <property type="match status" value="1"/>
</dbReference>
<keyword evidence="14" id="KW-1185">Reference proteome</keyword>
<keyword evidence="9" id="KW-0963">Cytoplasm</keyword>
<dbReference type="EMBL" id="SRXW01000006">
    <property type="protein sequence ID" value="TGY87462.1"/>
    <property type="molecule type" value="Genomic_DNA"/>
</dbReference>
<comment type="catalytic activity">
    <reaction evidence="1 9">
        <text>Endonucleolytic cleavage to 5'-phosphomonoester.</text>
        <dbReference type="EC" id="3.1.26.3"/>
    </reaction>
</comment>
<evidence type="ECO:0000256" key="9">
    <source>
        <dbReference type="HAMAP-Rule" id="MF_00104"/>
    </source>
</evidence>
<evidence type="ECO:0000256" key="2">
    <source>
        <dbReference type="ARBA" id="ARBA00010183"/>
    </source>
</evidence>
<feature type="domain" description="DRBM" evidence="11">
    <location>
        <begin position="157"/>
        <end position="226"/>
    </location>
</feature>
<gene>
    <name evidence="9 13" type="primary">rnc</name>
    <name evidence="13" type="ORF">E5163_15465</name>
</gene>
<accession>A0A4S2GXH6</accession>
<keyword evidence="5 9" id="KW-0540">Nuclease</keyword>
<feature type="active site" evidence="9">
    <location>
        <position position="49"/>
    </location>
</feature>
<dbReference type="SUPFAM" id="SSF54768">
    <property type="entry name" value="dsRNA-binding domain-like"/>
    <property type="match status" value="1"/>
</dbReference>
<keyword evidence="8 9" id="KW-0694">RNA-binding</keyword>
<comment type="cofactor">
    <cofactor evidence="9">
        <name>Mg(2+)</name>
        <dbReference type="ChEBI" id="CHEBI:18420"/>
    </cofactor>
</comment>
<dbReference type="PROSITE" id="PS50142">
    <property type="entry name" value="RNASE_3_2"/>
    <property type="match status" value="1"/>
</dbReference>
<feature type="binding site" evidence="9">
    <location>
        <position position="121"/>
    </location>
    <ligand>
        <name>Mg(2+)</name>
        <dbReference type="ChEBI" id="CHEBI:18420"/>
    </ligand>
</feature>
<comment type="subunit">
    <text evidence="9">Homodimer.</text>
</comment>
<dbReference type="GO" id="GO:0008033">
    <property type="term" value="P:tRNA processing"/>
    <property type="evidence" value="ECO:0007669"/>
    <property type="project" value="UniProtKB-KW"/>
</dbReference>
<keyword evidence="3 9" id="KW-0698">rRNA processing</keyword>
<keyword evidence="9" id="KW-0819">tRNA processing</keyword>
<dbReference type="AlphaFoldDB" id="A0A4S2GXH6"/>
<dbReference type="GO" id="GO:0006364">
    <property type="term" value="P:rRNA processing"/>
    <property type="evidence" value="ECO:0007669"/>
    <property type="project" value="UniProtKB-UniRule"/>
</dbReference>
<dbReference type="Gene3D" id="1.10.1520.10">
    <property type="entry name" value="Ribonuclease III domain"/>
    <property type="match status" value="1"/>
</dbReference>
<comment type="similarity">
    <text evidence="2">Belongs to the ribonuclease III family.</text>
</comment>
<feature type="domain" description="RNase III" evidence="12">
    <location>
        <begin position="5"/>
        <end position="132"/>
    </location>
</feature>
<keyword evidence="9" id="KW-0479">Metal-binding</keyword>
<evidence type="ECO:0000256" key="10">
    <source>
        <dbReference type="SAM" id="MobiDB-lite"/>
    </source>
</evidence>
<protein>
    <recommendedName>
        <fullName evidence="9">Ribonuclease 3</fullName>
        <ecNumber evidence="9">3.1.26.3</ecNumber>
    </recommendedName>
    <alternativeName>
        <fullName evidence="9">Ribonuclease III</fullName>
        <shortName evidence="9">RNase III</shortName>
    </alternativeName>
</protein>
<dbReference type="CDD" id="cd00593">
    <property type="entry name" value="RIBOc"/>
    <property type="match status" value="1"/>
</dbReference>
<evidence type="ECO:0000256" key="8">
    <source>
        <dbReference type="ARBA" id="ARBA00022884"/>
    </source>
</evidence>
<feature type="active site" evidence="9">
    <location>
        <position position="121"/>
    </location>
</feature>
<feature type="binding site" evidence="9">
    <location>
        <position position="45"/>
    </location>
    <ligand>
        <name>Mg(2+)</name>
        <dbReference type="ChEBI" id="CHEBI:18420"/>
    </ligand>
</feature>
<dbReference type="EC" id="3.1.26.3" evidence="9"/>
<organism evidence="13 14">
    <name type="scientific">Marinicauda algicola</name>
    <dbReference type="NCBI Taxonomy" id="2029849"/>
    <lineage>
        <taxon>Bacteria</taxon>
        <taxon>Pseudomonadati</taxon>
        <taxon>Pseudomonadota</taxon>
        <taxon>Alphaproteobacteria</taxon>
        <taxon>Maricaulales</taxon>
        <taxon>Maricaulaceae</taxon>
        <taxon>Marinicauda</taxon>
    </lineage>
</organism>
<keyword evidence="9" id="KW-0460">Magnesium</keyword>
<dbReference type="FunFam" id="1.10.1520.10:FF:000001">
    <property type="entry name" value="Ribonuclease 3"/>
    <property type="match status" value="1"/>
</dbReference>
<dbReference type="RefSeq" id="WP_135997435.1">
    <property type="nucleotide sequence ID" value="NZ_CP071057.1"/>
</dbReference>
<dbReference type="InterPro" id="IPR011907">
    <property type="entry name" value="RNase_III"/>
</dbReference>
<feature type="compositionally biased region" description="Basic and acidic residues" evidence="10">
    <location>
        <begin position="220"/>
        <end position="229"/>
    </location>
</feature>
<dbReference type="GO" id="GO:0004525">
    <property type="term" value="F:ribonuclease III activity"/>
    <property type="evidence" value="ECO:0007669"/>
    <property type="project" value="UniProtKB-UniRule"/>
</dbReference>
<feature type="region of interest" description="Disordered" evidence="10">
    <location>
        <begin position="202"/>
        <end position="229"/>
    </location>
</feature>
<evidence type="ECO:0000256" key="3">
    <source>
        <dbReference type="ARBA" id="ARBA00022552"/>
    </source>
</evidence>
<dbReference type="CDD" id="cd10845">
    <property type="entry name" value="DSRM_RNAse_III_family"/>
    <property type="match status" value="1"/>
</dbReference>
<comment type="subcellular location">
    <subcellularLocation>
        <location evidence="9">Cytoplasm</location>
    </subcellularLocation>
</comment>
<dbReference type="InterPro" id="IPR000999">
    <property type="entry name" value="RNase_III_dom"/>
</dbReference>
<evidence type="ECO:0000259" key="12">
    <source>
        <dbReference type="PROSITE" id="PS50142"/>
    </source>
</evidence>
<dbReference type="Pfam" id="PF00035">
    <property type="entry name" value="dsrm"/>
    <property type="match status" value="1"/>
</dbReference>
<dbReference type="Proteomes" id="UP000308054">
    <property type="component" value="Unassembled WGS sequence"/>
</dbReference>
<evidence type="ECO:0000313" key="14">
    <source>
        <dbReference type="Proteomes" id="UP000308054"/>
    </source>
</evidence>
<dbReference type="PANTHER" id="PTHR11207:SF0">
    <property type="entry name" value="RIBONUCLEASE 3"/>
    <property type="match status" value="1"/>
</dbReference>
<name>A0A4S2GXH6_9PROT</name>
<dbReference type="InterPro" id="IPR036389">
    <property type="entry name" value="RNase_III_sf"/>
</dbReference>
<evidence type="ECO:0000259" key="11">
    <source>
        <dbReference type="PROSITE" id="PS50137"/>
    </source>
</evidence>
<dbReference type="GO" id="GO:0019843">
    <property type="term" value="F:rRNA binding"/>
    <property type="evidence" value="ECO:0007669"/>
    <property type="project" value="UniProtKB-KW"/>
</dbReference>